<dbReference type="InterPro" id="IPR036291">
    <property type="entry name" value="NAD(P)-bd_dom_sf"/>
</dbReference>
<dbReference type="EC" id="1.1.1.330" evidence="1"/>
<sequence length="90" mass="10362">MFYPYQLSQDGIEMQLSTNHLGHFFLTKLLLDKMKSTTLATGIEGRIVNLSSVVHLRIYKEGIKFDTLNDKNRQHFKICSLPSLDILTSF</sequence>
<organism evidence="1 2">
    <name type="scientific">Helianthus annuus</name>
    <name type="common">Common sunflower</name>
    <dbReference type="NCBI Taxonomy" id="4232"/>
    <lineage>
        <taxon>Eukaryota</taxon>
        <taxon>Viridiplantae</taxon>
        <taxon>Streptophyta</taxon>
        <taxon>Embryophyta</taxon>
        <taxon>Tracheophyta</taxon>
        <taxon>Spermatophyta</taxon>
        <taxon>Magnoliopsida</taxon>
        <taxon>eudicotyledons</taxon>
        <taxon>Gunneridae</taxon>
        <taxon>Pentapetalae</taxon>
        <taxon>asterids</taxon>
        <taxon>campanulids</taxon>
        <taxon>Asterales</taxon>
        <taxon>Asteraceae</taxon>
        <taxon>Asteroideae</taxon>
        <taxon>Heliantheae alliance</taxon>
        <taxon>Heliantheae</taxon>
        <taxon>Helianthus</taxon>
    </lineage>
</organism>
<evidence type="ECO:0000313" key="1">
    <source>
        <dbReference type="EMBL" id="KAF5796470.1"/>
    </source>
</evidence>
<reference evidence="1" key="2">
    <citation type="submission" date="2020-06" db="EMBL/GenBank/DDBJ databases">
        <title>Helianthus annuus Genome sequencing and assembly Release 2.</title>
        <authorList>
            <person name="Gouzy J."/>
            <person name="Langlade N."/>
            <person name="Munos S."/>
        </authorList>
    </citation>
    <scope>NUCLEOTIDE SEQUENCE</scope>
    <source>
        <tissue evidence="1">Leaves</tissue>
    </source>
</reference>
<dbReference type="AlphaFoldDB" id="A0A9K3IH96"/>
<dbReference type="Gramene" id="mRNA:HanXRQr2_Chr08g0351851">
    <property type="protein sequence ID" value="mRNA:HanXRQr2_Chr08g0351851"/>
    <property type="gene ID" value="HanXRQr2_Chr08g0351851"/>
</dbReference>
<dbReference type="InterPro" id="IPR055280">
    <property type="entry name" value="TIC32"/>
</dbReference>
<proteinExistence type="predicted"/>
<gene>
    <name evidence="1" type="ORF">HanXRQr2_Chr08g0351851</name>
</gene>
<dbReference type="Proteomes" id="UP000215914">
    <property type="component" value="Unassembled WGS sequence"/>
</dbReference>
<keyword evidence="1" id="KW-0560">Oxidoreductase</keyword>
<reference evidence="1" key="1">
    <citation type="journal article" date="2017" name="Nature">
        <title>The sunflower genome provides insights into oil metabolism, flowering and Asterid evolution.</title>
        <authorList>
            <person name="Badouin H."/>
            <person name="Gouzy J."/>
            <person name="Grassa C.J."/>
            <person name="Murat F."/>
            <person name="Staton S.E."/>
            <person name="Cottret L."/>
            <person name="Lelandais-Briere C."/>
            <person name="Owens G.L."/>
            <person name="Carrere S."/>
            <person name="Mayjonade B."/>
            <person name="Legrand L."/>
            <person name="Gill N."/>
            <person name="Kane N.C."/>
            <person name="Bowers J.E."/>
            <person name="Hubner S."/>
            <person name="Bellec A."/>
            <person name="Berard A."/>
            <person name="Berges H."/>
            <person name="Blanchet N."/>
            <person name="Boniface M.C."/>
            <person name="Brunel D."/>
            <person name="Catrice O."/>
            <person name="Chaidir N."/>
            <person name="Claudel C."/>
            <person name="Donnadieu C."/>
            <person name="Faraut T."/>
            <person name="Fievet G."/>
            <person name="Helmstetter N."/>
            <person name="King M."/>
            <person name="Knapp S.J."/>
            <person name="Lai Z."/>
            <person name="Le Paslier M.C."/>
            <person name="Lippi Y."/>
            <person name="Lorenzon L."/>
            <person name="Mandel J.R."/>
            <person name="Marage G."/>
            <person name="Marchand G."/>
            <person name="Marquand E."/>
            <person name="Bret-Mestries E."/>
            <person name="Morien E."/>
            <person name="Nambeesan S."/>
            <person name="Nguyen T."/>
            <person name="Pegot-Espagnet P."/>
            <person name="Pouilly N."/>
            <person name="Raftis F."/>
            <person name="Sallet E."/>
            <person name="Schiex T."/>
            <person name="Thomas J."/>
            <person name="Vandecasteele C."/>
            <person name="Vares D."/>
            <person name="Vear F."/>
            <person name="Vautrin S."/>
            <person name="Crespi M."/>
            <person name="Mangin B."/>
            <person name="Burke J.M."/>
            <person name="Salse J."/>
            <person name="Munos S."/>
            <person name="Vincourt P."/>
            <person name="Rieseberg L.H."/>
            <person name="Langlade N.B."/>
        </authorList>
    </citation>
    <scope>NUCLEOTIDE SEQUENCE</scope>
    <source>
        <tissue evidence="1">Leaves</tissue>
    </source>
</reference>
<dbReference type="GO" id="GO:0141040">
    <property type="term" value="F:very-long-chain 3-oxoacyl-CoA reductase activity"/>
    <property type="evidence" value="ECO:0007669"/>
    <property type="project" value="UniProtKB-EC"/>
</dbReference>
<dbReference type="PANTHER" id="PTHR48476:SF1">
    <property type="entry name" value="SHORT-CHAIN DEHYDROGENASE TIC 32, CHLOROPLASTIC-LIKE"/>
    <property type="match status" value="1"/>
</dbReference>
<dbReference type="Gene3D" id="3.40.50.720">
    <property type="entry name" value="NAD(P)-binding Rossmann-like Domain"/>
    <property type="match status" value="1"/>
</dbReference>
<name>A0A9K3IH96_HELAN</name>
<dbReference type="PANTHER" id="PTHR48476">
    <property type="entry name" value="SHORT-CHAIN DEHYDROGENASE TIC 32, CHLOROPLASTIC-LIKE"/>
    <property type="match status" value="1"/>
</dbReference>
<keyword evidence="2" id="KW-1185">Reference proteome</keyword>
<evidence type="ECO:0000313" key="2">
    <source>
        <dbReference type="Proteomes" id="UP000215914"/>
    </source>
</evidence>
<dbReference type="SUPFAM" id="SSF51735">
    <property type="entry name" value="NAD(P)-binding Rossmann-fold domains"/>
    <property type="match status" value="1"/>
</dbReference>
<comment type="caution">
    <text evidence="1">The sequence shown here is derived from an EMBL/GenBank/DDBJ whole genome shotgun (WGS) entry which is preliminary data.</text>
</comment>
<protein>
    <submittedName>
        <fullName evidence="1">Very-long-chain 3-oxoacyl-CoA reductase</fullName>
        <ecNumber evidence="1">1.1.1.330</ecNumber>
    </submittedName>
</protein>
<dbReference type="EMBL" id="MNCJ02000323">
    <property type="protein sequence ID" value="KAF5796470.1"/>
    <property type="molecule type" value="Genomic_DNA"/>
</dbReference>
<accession>A0A9K3IH96</accession>